<evidence type="ECO:0000256" key="3">
    <source>
        <dbReference type="ARBA" id="ARBA00022737"/>
    </source>
</evidence>
<keyword evidence="3" id="KW-0677">Repeat</keyword>
<dbReference type="PROSITE" id="PS50035">
    <property type="entry name" value="PLD"/>
    <property type="match status" value="1"/>
</dbReference>
<keyword evidence="4" id="KW-0378">Hydrolase</keyword>
<dbReference type="SMART" id="SM00155">
    <property type="entry name" value="PLDc"/>
    <property type="match status" value="2"/>
</dbReference>
<dbReference type="Pfam" id="PF13091">
    <property type="entry name" value="PLDc_2"/>
    <property type="match status" value="1"/>
</dbReference>
<dbReference type="GO" id="GO:0005886">
    <property type="term" value="C:plasma membrane"/>
    <property type="evidence" value="ECO:0007669"/>
    <property type="project" value="TreeGrafter"/>
</dbReference>
<dbReference type="GO" id="GO:0009395">
    <property type="term" value="P:phospholipid catabolic process"/>
    <property type="evidence" value="ECO:0007669"/>
    <property type="project" value="TreeGrafter"/>
</dbReference>
<dbReference type="Proteomes" id="UP000702964">
    <property type="component" value="Unassembled WGS sequence"/>
</dbReference>
<dbReference type="InterPro" id="IPR025202">
    <property type="entry name" value="PLD-like_dom"/>
</dbReference>
<reference evidence="9" key="1">
    <citation type="journal article" date="2015" name="Genom Data">
        <title>Draft genome sequences of Phytophthora kernoviae and Phytophthora ramorum lineage EU2 from Scotland.</title>
        <authorList>
            <person name="Sambles C."/>
            <person name="Schlenzig A."/>
            <person name="O'Neill P."/>
            <person name="Grant M."/>
            <person name="Studholme D.J."/>
        </authorList>
    </citation>
    <scope>NUCLEOTIDE SEQUENCE</scope>
    <source>
        <strain evidence="9">00238/432</strain>
    </source>
</reference>
<feature type="compositionally biased region" description="Acidic residues" evidence="7">
    <location>
        <begin position="177"/>
        <end position="188"/>
    </location>
</feature>
<feature type="region of interest" description="Disordered" evidence="7">
    <location>
        <begin position="168"/>
        <end position="188"/>
    </location>
</feature>
<dbReference type="PANTHER" id="PTHR18896">
    <property type="entry name" value="PHOSPHOLIPASE D"/>
    <property type="match status" value="1"/>
</dbReference>
<evidence type="ECO:0000256" key="6">
    <source>
        <dbReference type="ARBA" id="ARBA00023098"/>
    </source>
</evidence>
<evidence type="ECO:0000313" key="10">
    <source>
        <dbReference type="Proteomes" id="UP000702964"/>
    </source>
</evidence>
<evidence type="ECO:0000256" key="2">
    <source>
        <dbReference type="ARBA" id="ARBA00012027"/>
    </source>
</evidence>
<feature type="domain" description="PLD phosphodiesterase" evidence="8">
    <location>
        <begin position="580"/>
        <end position="607"/>
    </location>
</feature>
<comment type="catalytic activity">
    <reaction evidence="1">
        <text>a 1,2-diacyl-sn-glycero-3-phosphocholine + H2O = a 1,2-diacyl-sn-glycero-3-phosphate + choline + H(+)</text>
        <dbReference type="Rhea" id="RHEA:14445"/>
        <dbReference type="ChEBI" id="CHEBI:15354"/>
        <dbReference type="ChEBI" id="CHEBI:15377"/>
        <dbReference type="ChEBI" id="CHEBI:15378"/>
        <dbReference type="ChEBI" id="CHEBI:57643"/>
        <dbReference type="ChEBI" id="CHEBI:58608"/>
        <dbReference type="EC" id="3.1.4.4"/>
    </reaction>
</comment>
<dbReference type="InterPro" id="IPR001736">
    <property type="entry name" value="PLipase_D/transphosphatidylase"/>
</dbReference>
<protein>
    <recommendedName>
        <fullName evidence="2">phospholipase D</fullName>
        <ecNumber evidence="2">3.1.4.4</ecNumber>
    </recommendedName>
</protein>
<evidence type="ECO:0000313" key="9">
    <source>
        <dbReference type="EMBL" id="KAF4317452.1"/>
    </source>
</evidence>
<dbReference type="GO" id="GO:0004630">
    <property type="term" value="F:phospholipase D activity"/>
    <property type="evidence" value="ECO:0007669"/>
    <property type="project" value="UniProtKB-EC"/>
</dbReference>
<evidence type="ECO:0000256" key="7">
    <source>
        <dbReference type="SAM" id="MobiDB-lite"/>
    </source>
</evidence>
<accession>A0A8J4W343</accession>
<feature type="region of interest" description="Disordered" evidence="7">
    <location>
        <begin position="68"/>
        <end position="92"/>
    </location>
</feature>
<keyword evidence="5" id="KW-0442">Lipid degradation</keyword>
<keyword evidence="6" id="KW-0443">Lipid metabolism</keyword>
<sequence>MMFQSRQDASYRHNVLEKLGLLSGRVVPKMDPGVKFMFTDGREMTGRVFSRADQGFCAANEISPLYSKNRKCPSSASATTATTSLDSSDTGSVVAIQSTGRAEEMKMKMKEQQGARKTGFKVPPKIFMGKPRYALSNTNGEGLSELSTHTAADPYLSLVAIRSIAQTETKAPQTEAPETDEDGSADLSDGADIEVEQPLLKPTDWFITEQEILSSRGRIPRDGLETYTTGNNVTVYTVANEFFTAVVDDFSATKEGDRVMYSGWDTCIIPFEADIDPTGAKTGFDVMFKGIVERGGNVNLMSWSNYLLTSQNTKARDAINAIPPSPINGAKAVFIFDDRVPMAASSHHQKMIVIAANKSTGKDEHPISYVGGIDLTNDRWDNIYHNTSAIREAANIPYRNKGWIDAHFRIHGPASKEVANTFLDRWNSDYLPCEGLEDNLLNFENPKYDKLPPIDYASSTTTSTLGKQNIQIVRTFSCEYEHYKEFAPRGEQSLFMARIKALKNAKNFIYIEDQYFIHVPELLDALMEVLPKIQRLIILVQPPDALLKASGYERYLYEMINPMKAKFPNKVQIYTTKTELDIYIHTKLVLIDDVYVSLGSANWNRRSMTSDSELNANVIDDETVESPDGVTVLKLARDMRIRKFVEMTGLSYKELDAMKFIDAADQFKVAAADESLFLTNFSVKDHAYYITFIDAFRHQVDPQETCSFSDSGSS</sequence>
<evidence type="ECO:0000259" key="8">
    <source>
        <dbReference type="PROSITE" id="PS50035"/>
    </source>
</evidence>
<organism evidence="9 10">
    <name type="scientific">Phytophthora kernoviae 00238/432</name>
    <dbReference type="NCBI Taxonomy" id="1284355"/>
    <lineage>
        <taxon>Eukaryota</taxon>
        <taxon>Sar</taxon>
        <taxon>Stramenopiles</taxon>
        <taxon>Oomycota</taxon>
        <taxon>Peronosporomycetes</taxon>
        <taxon>Peronosporales</taxon>
        <taxon>Peronosporaceae</taxon>
        <taxon>Phytophthora</taxon>
    </lineage>
</organism>
<dbReference type="EC" id="3.1.4.4" evidence="2"/>
<evidence type="ECO:0000256" key="4">
    <source>
        <dbReference type="ARBA" id="ARBA00022801"/>
    </source>
</evidence>
<proteinExistence type="predicted"/>
<evidence type="ECO:0000256" key="5">
    <source>
        <dbReference type="ARBA" id="ARBA00022963"/>
    </source>
</evidence>
<dbReference type="CDD" id="cd09105">
    <property type="entry name" value="PLDc_vPLD1_2_like_2"/>
    <property type="match status" value="1"/>
</dbReference>
<dbReference type="PANTHER" id="PTHR18896:SF76">
    <property type="entry name" value="PHOSPHOLIPASE"/>
    <property type="match status" value="1"/>
</dbReference>
<evidence type="ECO:0000256" key="1">
    <source>
        <dbReference type="ARBA" id="ARBA00000798"/>
    </source>
</evidence>
<comment type="caution">
    <text evidence="9">The sequence shown here is derived from an EMBL/GenBank/DDBJ whole genome shotgun (WGS) entry which is preliminary data.</text>
</comment>
<feature type="compositionally biased region" description="Low complexity" evidence="7">
    <location>
        <begin position="74"/>
        <end position="92"/>
    </location>
</feature>
<reference evidence="9" key="2">
    <citation type="submission" date="2020-02" db="EMBL/GenBank/DDBJ databases">
        <authorList>
            <person name="Studholme D.J."/>
        </authorList>
    </citation>
    <scope>NUCLEOTIDE SEQUENCE</scope>
    <source>
        <strain evidence="9">00238/432</strain>
    </source>
</reference>
<name>A0A8J4W343_9STRA</name>
<gene>
    <name evidence="9" type="ORF">G195_009148</name>
</gene>
<dbReference type="SUPFAM" id="SSF56024">
    <property type="entry name" value="Phospholipase D/nuclease"/>
    <property type="match status" value="2"/>
</dbReference>
<dbReference type="EMBL" id="AOFI03000388">
    <property type="protein sequence ID" value="KAF4317452.1"/>
    <property type="molecule type" value="Genomic_DNA"/>
</dbReference>
<dbReference type="AlphaFoldDB" id="A0A8J4W343"/>
<dbReference type="Gene3D" id="3.30.870.10">
    <property type="entry name" value="Endonuclease Chain A"/>
    <property type="match status" value="2"/>
</dbReference>
<dbReference type="InterPro" id="IPR015679">
    <property type="entry name" value="PLipase_D_fam"/>
</dbReference>